<sequence>MTQEDDPKAYTEAFERTAIQMGLDRSQWGHQLGTLVIDQAQATYRALSREEAQDYKVVKAVILYRLEISPELQMDASGHTLGVVLLQRDGEEERPIAFASRKLSRTDTRWGSPDKSEEEARHIHEEEHQALQEAT</sequence>
<proteinExistence type="predicted"/>
<feature type="compositionally biased region" description="Basic and acidic residues" evidence="1">
    <location>
        <begin position="104"/>
        <end position="135"/>
    </location>
</feature>
<evidence type="ECO:0000259" key="2">
    <source>
        <dbReference type="Pfam" id="PF17919"/>
    </source>
</evidence>
<comment type="caution">
    <text evidence="3">The sequence shown here is derived from an EMBL/GenBank/DDBJ whole genome shotgun (WGS) entry which is preliminary data.</text>
</comment>
<gene>
    <name evidence="3" type="ORF">Y1Q_0021926</name>
</gene>
<dbReference type="EMBL" id="AKHW03006056">
    <property type="protein sequence ID" value="KYO24642.1"/>
    <property type="molecule type" value="Genomic_DNA"/>
</dbReference>
<keyword evidence="4" id="KW-1185">Reference proteome</keyword>
<protein>
    <recommendedName>
        <fullName evidence="2">Reverse transcriptase/retrotransposon-derived protein RNase H-like domain-containing protein</fullName>
    </recommendedName>
</protein>
<evidence type="ECO:0000313" key="4">
    <source>
        <dbReference type="Proteomes" id="UP000050525"/>
    </source>
</evidence>
<name>A0A151MJD0_ALLMI</name>
<feature type="region of interest" description="Disordered" evidence="1">
    <location>
        <begin position="102"/>
        <end position="135"/>
    </location>
</feature>
<dbReference type="Proteomes" id="UP000050525">
    <property type="component" value="Unassembled WGS sequence"/>
</dbReference>
<reference evidence="3 4" key="1">
    <citation type="journal article" date="2012" name="Genome Biol.">
        <title>Sequencing three crocodilian genomes to illuminate the evolution of archosaurs and amniotes.</title>
        <authorList>
            <person name="St John J.A."/>
            <person name="Braun E.L."/>
            <person name="Isberg S.R."/>
            <person name="Miles L.G."/>
            <person name="Chong A.Y."/>
            <person name="Gongora J."/>
            <person name="Dalzell P."/>
            <person name="Moran C."/>
            <person name="Bed'hom B."/>
            <person name="Abzhanov A."/>
            <person name="Burgess S.C."/>
            <person name="Cooksey A.M."/>
            <person name="Castoe T.A."/>
            <person name="Crawford N.G."/>
            <person name="Densmore L.D."/>
            <person name="Drew J.C."/>
            <person name="Edwards S.V."/>
            <person name="Faircloth B.C."/>
            <person name="Fujita M.K."/>
            <person name="Greenwold M.J."/>
            <person name="Hoffmann F.G."/>
            <person name="Howard J.M."/>
            <person name="Iguchi T."/>
            <person name="Janes D.E."/>
            <person name="Khan S.Y."/>
            <person name="Kohno S."/>
            <person name="de Koning A.J."/>
            <person name="Lance S.L."/>
            <person name="McCarthy F.M."/>
            <person name="McCormack J.E."/>
            <person name="Merchant M.E."/>
            <person name="Peterson D.G."/>
            <person name="Pollock D.D."/>
            <person name="Pourmand N."/>
            <person name="Raney B.J."/>
            <person name="Roessler K.A."/>
            <person name="Sanford J.R."/>
            <person name="Sawyer R.H."/>
            <person name="Schmidt C.J."/>
            <person name="Triplett E.W."/>
            <person name="Tuberville T.D."/>
            <person name="Venegas-Anaya M."/>
            <person name="Howard J.T."/>
            <person name="Jarvis E.D."/>
            <person name="Guillette L.J.Jr."/>
            <person name="Glenn T.C."/>
            <person name="Green R.E."/>
            <person name="Ray D.A."/>
        </authorList>
    </citation>
    <scope>NUCLEOTIDE SEQUENCE [LARGE SCALE GENOMIC DNA]</scope>
    <source>
        <strain evidence="3">KSC_2009_1</strain>
    </source>
</reference>
<dbReference type="Gene3D" id="3.10.20.370">
    <property type="match status" value="1"/>
</dbReference>
<evidence type="ECO:0000256" key="1">
    <source>
        <dbReference type="SAM" id="MobiDB-lite"/>
    </source>
</evidence>
<organism evidence="3 4">
    <name type="scientific">Alligator mississippiensis</name>
    <name type="common">American alligator</name>
    <dbReference type="NCBI Taxonomy" id="8496"/>
    <lineage>
        <taxon>Eukaryota</taxon>
        <taxon>Metazoa</taxon>
        <taxon>Chordata</taxon>
        <taxon>Craniata</taxon>
        <taxon>Vertebrata</taxon>
        <taxon>Euteleostomi</taxon>
        <taxon>Archelosauria</taxon>
        <taxon>Archosauria</taxon>
        <taxon>Crocodylia</taxon>
        <taxon>Alligatoridae</taxon>
        <taxon>Alligatorinae</taxon>
        <taxon>Alligator</taxon>
    </lineage>
</organism>
<evidence type="ECO:0000313" key="3">
    <source>
        <dbReference type="EMBL" id="KYO24642.1"/>
    </source>
</evidence>
<feature type="domain" description="Reverse transcriptase/retrotransposon-derived protein RNase H-like" evidence="2">
    <location>
        <begin position="71"/>
        <end position="112"/>
    </location>
</feature>
<dbReference type="InterPro" id="IPR041577">
    <property type="entry name" value="RT_RNaseH_2"/>
</dbReference>
<dbReference type="InterPro" id="IPR043502">
    <property type="entry name" value="DNA/RNA_pol_sf"/>
</dbReference>
<dbReference type="Pfam" id="PF17919">
    <property type="entry name" value="RT_RNaseH_2"/>
    <property type="match status" value="1"/>
</dbReference>
<dbReference type="AlphaFoldDB" id="A0A151MJD0"/>
<dbReference type="SUPFAM" id="SSF56672">
    <property type="entry name" value="DNA/RNA polymerases"/>
    <property type="match status" value="1"/>
</dbReference>
<accession>A0A151MJD0</accession>